<feature type="domain" description="Ig-like" evidence="5">
    <location>
        <begin position="1383"/>
        <end position="1472"/>
    </location>
</feature>
<dbReference type="Gene3D" id="2.60.40.10">
    <property type="entry name" value="Immunoglobulins"/>
    <property type="match status" value="15"/>
</dbReference>
<feature type="domain" description="Ig-like" evidence="5">
    <location>
        <begin position="786"/>
        <end position="875"/>
    </location>
</feature>
<feature type="domain" description="Ig-like" evidence="5">
    <location>
        <begin position="587"/>
        <end position="676"/>
    </location>
</feature>
<feature type="domain" description="Ig-like" evidence="5">
    <location>
        <begin position="885"/>
        <end position="979"/>
    </location>
</feature>
<dbReference type="PANTHER" id="PTHR23411">
    <property type="entry name" value="TAPASIN"/>
    <property type="match status" value="1"/>
</dbReference>
<dbReference type="InterPro" id="IPR003597">
    <property type="entry name" value="Ig_C1-set"/>
</dbReference>
<evidence type="ECO:0000313" key="6">
    <source>
        <dbReference type="EMBL" id="KAE8283072.1"/>
    </source>
</evidence>
<evidence type="ECO:0000259" key="5">
    <source>
        <dbReference type="PROSITE" id="PS50835"/>
    </source>
</evidence>
<keyword evidence="2" id="KW-0393">Immunoglobulin domain</keyword>
<feature type="domain" description="Ig-like" evidence="5">
    <location>
        <begin position="189"/>
        <end position="281"/>
    </location>
</feature>
<dbReference type="Proteomes" id="UP000424527">
    <property type="component" value="Unassembled WGS sequence"/>
</dbReference>
<dbReference type="EMBL" id="REGW02000018">
    <property type="protein sequence ID" value="KAE8283072.1"/>
    <property type="molecule type" value="Genomic_DNA"/>
</dbReference>
<feature type="transmembrane region" description="Helical" evidence="3">
    <location>
        <begin position="1594"/>
        <end position="1617"/>
    </location>
</feature>
<keyword evidence="3" id="KW-0472">Membrane</keyword>
<evidence type="ECO:0000256" key="1">
    <source>
        <dbReference type="ARBA" id="ARBA00023157"/>
    </source>
</evidence>
<dbReference type="InterPro" id="IPR007110">
    <property type="entry name" value="Ig-like_dom"/>
</dbReference>
<keyword evidence="7" id="KW-1185">Reference proteome</keyword>
<feature type="domain" description="Ig-like" evidence="5">
    <location>
        <begin position="1283"/>
        <end position="1377"/>
    </location>
</feature>
<feature type="signal peptide" evidence="4">
    <location>
        <begin position="1"/>
        <end position="24"/>
    </location>
</feature>
<dbReference type="InterPro" id="IPR036179">
    <property type="entry name" value="Ig-like_dom_sf"/>
</dbReference>
<evidence type="ECO:0000256" key="3">
    <source>
        <dbReference type="SAM" id="Phobius"/>
    </source>
</evidence>
<evidence type="ECO:0000256" key="2">
    <source>
        <dbReference type="ARBA" id="ARBA00023319"/>
    </source>
</evidence>
<evidence type="ECO:0000256" key="4">
    <source>
        <dbReference type="SAM" id="SignalP"/>
    </source>
</evidence>
<feature type="domain" description="Ig-like" evidence="5">
    <location>
        <begin position="686"/>
        <end position="780"/>
    </location>
</feature>
<dbReference type="InterPro" id="IPR050380">
    <property type="entry name" value="Immune_Resp_Modulators"/>
</dbReference>
<keyword evidence="4" id="KW-0732">Signal</keyword>
<dbReference type="Pfam" id="PF07654">
    <property type="entry name" value="C1-set"/>
    <property type="match status" value="14"/>
</dbReference>
<protein>
    <recommendedName>
        <fullName evidence="5">Ig-like domain-containing protein</fullName>
    </recommendedName>
</protein>
<feature type="domain" description="Ig-like" evidence="5">
    <location>
        <begin position="985"/>
        <end position="1074"/>
    </location>
</feature>
<accession>A0A6G0HVM8</accession>
<evidence type="ECO:0000313" key="7">
    <source>
        <dbReference type="Proteomes" id="UP000424527"/>
    </source>
</evidence>
<keyword evidence="3" id="KW-0812">Transmembrane</keyword>
<dbReference type="SMART" id="SM00407">
    <property type="entry name" value="IGc1"/>
    <property type="match status" value="11"/>
</dbReference>
<organism evidence="6 7">
    <name type="scientific">Larimichthys crocea</name>
    <name type="common">Large yellow croaker</name>
    <name type="synonym">Pseudosciaena crocea</name>
    <dbReference type="NCBI Taxonomy" id="215358"/>
    <lineage>
        <taxon>Eukaryota</taxon>
        <taxon>Metazoa</taxon>
        <taxon>Chordata</taxon>
        <taxon>Craniata</taxon>
        <taxon>Vertebrata</taxon>
        <taxon>Euteleostomi</taxon>
        <taxon>Actinopterygii</taxon>
        <taxon>Neopterygii</taxon>
        <taxon>Teleostei</taxon>
        <taxon>Neoteleostei</taxon>
        <taxon>Acanthomorphata</taxon>
        <taxon>Eupercaria</taxon>
        <taxon>Sciaenidae</taxon>
        <taxon>Larimichthys</taxon>
    </lineage>
</organism>
<reference evidence="6 7" key="1">
    <citation type="submission" date="2019-07" db="EMBL/GenBank/DDBJ databases">
        <title>Chromosome genome assembly for large yellow croaker.</title>
        <authorList>
            <person name="Xiao S."/>
        </authorList>
    </citation>
    <scope>NUCLEOTIDE SEQUENCE [LARGE SCALE GENOMIC DNA]</scope>
    <source>
        <strain evidence="6">JMULYC20181020</strain>
        <tissue evidence="6">Muscle</tissue>
    </source>
</reference>
<feature type="transmembrane region" description="Helical" evidence="3">
    <location>
        <begin position="1807"/>
        <end position="1827"/>
    </location>
</feature>
<dbReference type="CDD" id="cd00098">
    <property type="entry name" value="IgC1"/>
    <property type="match status" value="8"/>
</dbReference>
<feature type="domain" description="Ig-like" evidence="5">
    <location>
        <begin position="1084"/>
        <end position="1178"/>
    </location>
</feature>
<feature type="domain" description="Ig-like" evidence="5">
    <location>
        <begin position="90"/>
        <end position="179"/>
    </location>
</feature>
<feature type="transmembrane region" description="Helical" evidence="3">
    <location>
        <begin position="1912"/>
        <end position="1932"/>
    </location>
</feature>
<dbReference type="PROSITE" id="PS50835">
    <property type="entry name" value="IG_LIKE"/>
    <property type="match status" value="15"/>
</dbReference>
<comment type="caution">
    <text evidence="6">The sequence shown here is derived from an EMBL/GenBank/DDBJ whole genome shotgun (WGS) entry which is preliminary data.</text>
</comment>
<name>A0A6G0HVM8_LARCR</name>
<gene>
    <name evidence="6" type="ORF">D5F01_LYC18468</name>
</gene>
<feature type="domain" description="Ig-like" evidence="5">
    <location>
        <begin position="288"/>
        <end position="382"/>
    </location>
</feature>
<dbReference type="InterPro" id="IPR013162">
    <property type="entry name" value="CD80_C2-set"/>
</dbReference>
<dbReference type="InterPro" id="IPR013783">
    <property type="entry name" value="Ig-like_fold"/>
</dbReference>
<feature type="transmembrane region" description="Helical" evidence="3">
    <location>
        <begin position="1702"/>
        <end position="1722"/>
    </location>
</feature>
<sequence>MGDTALTFILLFLITLLFTIGTTAVKANSVDISDKQYVDLPEGPGLHSISRRFTVPPSQWKKDTSFTCKVNQGFSSNFESNSTGNIFVGPSVELLLVPSERSGPQRLLCSGWGFNPQIKWFTKSQQRSSSMDDISMGADGRVSVTSQLHIPQTEWKTGKVFTCEVSDRSLNENVRKDISLCSVSSSVPPSIHVEIPSFRTVMMAASEVKATCLVRTAFDAKVTWVMDGTVSTRNTVNRDTNTTHIISNVTVSLNQWKRLKQITCRVEHGCFSSTERTVNVAEPAVTAPSVEIRRSLPDLLKGNSAVLECDVTQLSSTDLYVTFQANSVDISDKQYVDLPEGPGLHSISRRFTVPPSQWKKDTSFTCKVNQGFSSNFESNSTGNIFVGPSVELLLVPSEESGPQRLLCSGWGFNPQIKWFTKSQQRSSSMDDISMGADGRVSVTSQLHIPQTEWKTGKVFICEVSDRSLNENVRKDISLCSEPAVTAPSVEIRRSLPDLLKGNSAVLECDVTQLSSTDLYVTFQANSVDISDKQYVDLPEGPGLHSISRRFTVPPSQWKKDTSFTCKVNQGFSSNFESNSTGNIFVGPSVELLLVPSEESGPQRLLCSGWGFNPQIKWFTKSQQRSSSMDDISMGADGCVSVTSQLHIPQTEWKTGKVFTCEVSDRSLNENVRKDISLCSEPAVTAPSVEIRRSLPDLLKGNSAVLECDVTQLSSTDLYVTFQANSVDISDKQYVDLPEGPGLHSISRRFTVPPSHWKKDTSFTCKVNQGFSSNFKSNSTGNIFVGPSVELLLVPSERSGPQRLLCSGWGFNPQIKWFTKSQQRSSSMDDISMGADGRVSVTSQLHIPQTEWKTGKVFTCEVSDRSLNKNVRKDISLCSEPAVTAPSVEIRRSLPDLLKGNSAVLECDVTQLSSTDLYVTFQANSVDISDKQYVDLPEGPGLHSISRRFTVPPSHWKKDTSFTCKVNQGFSSNFESNSTGNIFVGPSVELLLVPSERSGPQRLLCSGWGFNPQIKWFTKSQQRSSSMDDISMGADGRVSVTSQLHIPQTEWKTGKVFTCEVSDRSLNKNVRKDISLCSEPAVTAPSVEIRRSLPDLLKGNSAVLECDVTQLSSTDLYVTFQANSVDISDKQYVDLPEGPGLHSISRRFTVPPSHWKKDTSFTCKVNQGFSSNFESNSTGNIFVGPSVELLLVPSERSGPQRLSCSGWGFNPQIKWFTKSQQRSSSMDDISMGADGRVSVTSQLHIPQTEWKTGKVFTCEVSDRSLNENVRKDISLCSEPAVTAPSVEIRRSLPDLLKGNSAVLECDVTQLSSTDLYVTFQANSVDISDKQYVDLPEGPGLHSISRRFTVPPSHWKKDTSFTCKVNQGFSSNFESNSTGNIFVGPSVELLLVPSERSGPQRLSCSGWGFNPQIKWFTKSQQRSSSMDDISMGADGRVSVTSQLHIPQTEWKTGKVFTCEVSDRSLNENVRKDISLCSAKVNHSKPSATLLQGSDELVCLVFGFSPASINISWFLNDTKELLDYYTSEPHRGPNGKFSIQSHLRLTQIKRSPGAVVTCRVTHVNTTLSLNISKPDVLEDCRVFDTMHADVTPDVESWYMAFTFLLFFLIALLYGVLATIIKDENGHTLIEYSKSTDNGKKVINLALDITYDEWNQGIKRYCVVEHSEWLEPVKKIYERSIEFLIVTNYQWNNTLEIEDDKMRDTALAFILLFLITLLFTIGTTAVKDENGHTLIEYSKSTDNGKKVINLALDITYDEWNQGIKRYCVVEHSEWLEPVKKIYERSIEFLIVTNYQWNNTLEIEDDKMRDTALAFILLFLITLLFTIGTTAVKDENGHTLIEYSKSTDNGKKVINLALDITYDEWNQGIKRYCVVEHSEWLEPVKKIYERRTEFLIVTNYQWNNTLEIEDDKMRDTALAFILLFLITLLFTIGTTAVKIK</sequence>
<feature type="domain" description="Ig-like" evidence="5">
    <location>
        <begin position="1184"/>
        <end position="1273"/>
    </location>
</feature>
<dbReference type="SUPFAM" id="SSF48726">
    <property type="entry name" value="Immunoglobulin"/>
    <property type="match status" value="15"/>
</dbReference>
<feature type="domain" description="Ig-like" evidence="5">
    <location>
        <begin position="487"/>
        <end position="581"/>
    </location>
</feature>
<proteinExistence type="predicted"/>
<feature type="chain" id="PRO_5026057331" description="Ig-like domain-containing protein" evidence="4">
    <location>
        <begin position="25"/>
        <end position="1935"/>
    </location>
</feature>
<keyword evidence="3" id="KW-1133">Transmembrane helix</keyword>
<dbReference type="Pfam" id="PF08205">
    <property type="entry name" value="C2-set_2"/>
    <property type="match status" value="1"/>
</dbReference>
<keyword evidence="1" id="KW-1015">Disulfide bond</keyword>
<feature type="domain" description="Ig-like" evidence="5">
    <location>
        <begin position="388"/>
        <end position="477"/>
    </location>
</feature>
<feature type="domain" description="Ig-like" evidence="5">
    <location>
        <begin position="1476"/>
        <end position="1569"/>
    </location>
</feature>